<evidence type="ECO:0000256" key="5">
    <source>
        <dbReference type="ARBA" id="ARBA00022692"/>
    </source>
</evidence>
<evidence type="ECO:0000256" key="3">
    <source>
        <dbReference type="ARBA" id="ARBA00009983"/>
    </source>
</evidence>
<feature type="active site" evidence="9">
    <location>
        <position position="304"/>
    </location>
</feature>
<feature type="transmembrane region" description="Helical" evidence="13">
    <location>
        <begin position="16"/>
        <end position="36"/>
    </location>
</feature>
<accession>A0A0A6VEN5</accession>
<feature type="region of interest" description="Disordered" evidence="12">
    <location>
        <begin position="634"/>
        <end position="664"/>
    </location>
</feature>
<keyword evidence="10" id="KW-0479">Metal-binding</keyword>
<keyword evidence="5 13" id="KW-0812">Transmembrane</keyword>
<evidence type="ECO:0000313" key="15">
    <source>
        <dbReference type="EMBL" id="KHD86036.1"/>
    </source>
</evidence>
<feature type="transmembrane region" description="Helical" evidence="13">
    <location>
        <begin position="160"/>
        <end position="178"/>
    </location>
</feature>
<feature type="transmembrane region" description="Helical" evidence="13">
    <location>
        <begin position="76"/>
        <end position="98"/>
    </location>
</feature>
<dbReference type="InterPro" id="IPR017850">
    <property type="entry name" value="Alkaline_phosphatase_core_sf"/>
</dbReference>
<evidence type="ECO:0000313" key="17">
    <source>
        <dbReference type="Proteomes" id="UP000030588"/>
    </source>
</evidence>
<dbReference type="PANTHER" id="PTHR47371:SF3">
    <property type="entry name" value="PHOSPHOGLYCEROL TRANSFERASE I"/>
    <property type="match status" value="1"/>
</dbReference>
<protein>
    <submittedName>
        <fullName evidence="15">Glycerol phosphate lipoteichoic acid synthase</fullName>
    </submittedName>
    <submittedName>
        <fullName evidence="16">LTA synthase family protein</fullName>
    </submittedName>
</protein>
<evidence type="ECO:0000256" key="8">
    <source>
        <dbReference type="PIRNR" id="PIRNR005091"/>
    </source>
</evidence>
<proteinExistence type="inferred from homology"/>
<evidence type="ECO:0000256" key="4">
    <source>
        <dbReference type="ARBA" id="ARBA00022475"/>
    </source>
</evidence>
<feature type="transmembrane region" description="Helical" evidence="13">
    <location>
        <begin position="130"/>
        <end position="148"/>
    </location>
</feature>
<reference evidence="15 17" key="1">
    <citation type="submission" date="2014-10" db="EMBL/GenBank/DDBJ databases">
        <title>Draft genome of phytase producing Bacillus ginsengihumi strain M2.11.</title>
        <authorList>
            <person name="Toymentseva A."/>
            <person name="Boulygina E.A."/>
            <person name="Kazakov S.V."/>
            <person name="Kayumov I."/>
            <person name="Suleimanova A.D."/>
            <person name="Mardanova A.M."/>
            <person name="Maria S.N."/>
            <person name="Sergey M.Y."/>
            <person name="Sharipova M.R."/>
        </authorList>
    </citation>
    <scope>NUCLEOTIDE SEQUENCE [LARGE SCALE GENOMIC DNA]</scope>
    <source>
        <strain evidence="15 17">M2.11</strain>
    </source>
</reference>
<organism evidence="15 17">
    <name type="scientific">Heyndrickxia ginsengihumi</name>
    <dbReference type="NCBI Taxonomy" id="363870"/>
    <lineage>
        <taxon>Bacteria</taxon>
        <taxon>Bacillati</taxon>
        <taxon>Bacillota</taxon>
        <taxon>Bacilli</taxon>
        <taxon>Bacillales</taxon>
        <taxon>Bacillaceae</taxon>
        <taxon>Heyndrickxia</taxon>
    </lineage>
</organism>
<evidence type="ECO:0000256" key="9">
    <source>
        <dbReference type="PIRSR" id="PIRSR005091-1"/>
    </source>
</evidence>
<evidence type="ECO:0000256" key="1">
    <source>
        <dbReference type="ARBA" id="ARBA00004651"/>
    </source>
</evidence>
<keyword evidence="7 8" id="KW-0472">Membrane</keyword>
<evidence type="ECO:0000313" key="18">
    <source>
        <dbReference type="Proteomes" id="UP000476934"/>
    </source>
</evidence>
<dbReference type="SUPFAM" id="SSF53649">
    <property type="entry name" value="Alkaline phosphatase-like"/>
    <property type="match status" value="1"/>
</dbReference>
<evidence type="ECO:0000256" key="11">
    <source>
        <dbReference type="PIRSR" id="PIRSR005091-3"/>
    </source>
</evidence>
<dbReference type="OrthoDB" id="5901192at2"/>
<dbReference type="CDD" id="cd16015">
    <property type="entry name" value="LTA_synthase"/>
    <property type="match status" value="1"/>
</dbReference>
<dbReference type="Gene3D" id="3.40.720.10">
    <property type="entry name" value="Alkaline Phosphatase, subunit A"/>
    <property type="match status" value="1"/>
</dbReference>
<dbReference type="PIRSF" id="PIRSF005091">
    <property type="entry name" value="Mmb_sulf_HI1246"/>
    <property type="match status" value="1"/>
</dbReference>
<feature type="binding site" evidence="11">
    <location>
        <position position="479"/>
    </location>
    <ligand>
        <name>Mn(2+)</name>
        <dbReference type="ChEBI" id="CHEBI:29035"/>
    </ligand>
</feature>
<dbReference type="InterPro" id="IPR012160">
    <property type="entry name" value="LtaS-like"/>
</dbReference>
<dbReference type="InterPro" id="IPR000917">
    <property type="entry name" value="Sulfatase_N"/>
</dbReference>
<comment type="similarity">
    <text evidence="3 8">Belongs to the LTA synthase family.</text>
</comment>
<dbReference type="EMBL" id="JAAIWK010000009">
    <property type="protein sequence ID" value="NEY19853.1"/>
    <property type="molecule type" value="Genomic_DNA"/>
</dbReference>
<feature type="compositionally biased region" description="Basic and acidic residues" evidence="12">
    <location>
        <begin position="649"/>
        <end position="664"/>
    </location>
</feature>
<reference evidence="16 18" key="3">
    <citation type="submission" date="2020-03" db="EMBL/GenBank/DDBJ databases">
        <title>Bacillus aquiflavi sp. nov., isolated from yellow water of strong flavor Chinese baijiu in Yibin region of China.</title>
        <authorList>
            <person name="Xie J."/>
        </authorList>
    </citation>
    <scope>NUCLEOTIDE SEQUENCE [LARGE SCALE GENOMIC DNA]</scope>
    <source>
        <strain evidence="16 18">Gsoil 114</strain>
    </source>
</reference>
<feature type="binding site" evidence="11">
    <location>
        <position position="304"/>
    </location>
    <ligand>
        <name>Mn(2+)</name>
        <dbReference type="ChEBI" id="CHEBI:29035"/>
    </ligand>
</feature>
<keyword evidence="6 13" id="KW-1133">Transmembrane helix</keyword>
<dbReference type="InterPro" id="IPR050448">
    <property type="entry name" value="OpgB/LTA_synthase_biosynth"/>
</dbReference>
<dbReference type="AlphaFoldDB" id="A0A0A6VEN5"/>
<dbReference type="GO" id="GO:0005886">
    <property type="term" value="C:plasma membrane"/>
    <property type="evidence" value="ECO:0007669"/>
    <property type="project" value="UniProtKB-SubCell"/>
</dbReference>
<feature type="binding site" evidence="11">
    <location>
        <position position="260"/>
    </location>
    <ligand>
        <name>Mn(2+)</name>
        <dbReference type="ChEBI" id="CHEBI:29035"/>
    </ligand>
</feature>
<reference evidence="16 18" key="2">
    <citation type="submission" date="2020-02" db="EMBL/GenBank/DDBJ databases">
        <authorList>
            <person name="Feng H."/>
        </authorList>
    </citation>
    <scope>NUCLEOTIDE SEQUENCE [LARGE SCALE GENOMIC DNA]</scope>
    <source>
        <strain evidence="16 18">Gsoil 114</strain>
    </source>
</reference>
<dbReference type="GO" id="GO:0046872">
    <property type="term" value="F:metal ion binding"/>
    <property type="evidence" value="ECO:0007669"/>
    <property type="project" value="UniProtKB-KW"/>
</dbReference>
<dbReference type="Gene3D" id="3.30.1120.170">
    <property type="match status" value="1"/>
</dbReference>
<feature type="domain" description="Sulfatase N-terminal" evidence="14">
    <location>
        <begin position="253"/>
        <end position="543"/>
    </location>
</feature>
<name>A0A0A6VEN5_9BACI</name>
<dbReference type="PANTHER" id="PTHR47371">
    <property type="entry name" value="LIPOTEICHOIC ACID SYNTHASE"/>
    <property type="match status" value="1"/>
</dbReference>
<evidence type="ECO:0000256" key="7">
    <source>
        <dbReference type="ARBA" id="ARBA00023136"/>
    </source>
</evidence>
<dbReference type="STRING" id="363870.NG54_05250"/>
<feature type="binding site" evidence="11">
    <location>
        <position position="478"/>
    </location>
    <ligand>
        <name>Mn(2+)</name>
        <dbReference type="ChEBI" id="CHEBI:29035"/>
    </ligand>
</feature>
<comment type="caution">
    <text evidence="15">The sequence shown here is derived from an EMBL/GenBank/DDBJ whole genome shotgun (WGS) entry which is preliminary data.</text>
</comment>
<evidence type="ECO:0000256" key="6">
    <source>
        <dbReference type="ARBA" id="ARBA00022989"/>
    </source>
</evidence>
<dbReference type="Proteomes" id="UP000476934">
    <property type="component" value="Unassembled WGS sequence"/>
</dbReference>
<keyword evidence="18" id="KW-1185">Reference proteome</keyword>
<feature type="transmembrane region" description="Helical" evidence="13">
    <location>
        <begin position="48"/>
        <end position="69"/>
    </location>
</feature>
<evidence type="ECO:0000256" key="10">
    <source>
        <dbReference type="PIRSR" id="PIRSR005091-2"/>
    </source>
</evidence>
<gene>
    <name evidence="16" type="ORF">G4D61_07710</name>
    <name evidence="15" type="ORF">NG54_05250</name>
</gene>
<keyword evidence="4 8" id="KW-1003">Cell membrane</keyword>
<evidence type="ECO:0000256" key="12">
    <source>
        <dbReference type="SAM" id="MobiDB-lite"/>
    </source>
</evidence>
<dbReference type="EMBL" id="JRUN01000011">
    <property type="protein sequence ID" value="KHD86036.1"/>
    <property type="molecule type" value="Genomic_DNA"/>
</dbReference>
<keyword evidence="10" id="KW-0464">Manganese</keyword>
<evidence type="ECO:0000256" key="2">
    <source>
        <dbReference type="ARBA" id="ARBA00004936"/>
    </source>
</evidence>
<dbReference type="Pfam" id="PF00884">
    <property type="entry name" value="Sulfatase"/>
    <property type="match status" value="1"/>
</dbReference>
<evidence type="ECO:0000313" key="16">
    <source>
        <dbReference type="EMBL" id="NEY19853.1"/>
    </source>
</evidence>
<evidence type="ECO:0000256" key="13">
    <source>
        <dbReference type="SAM" id="Phobius"/>
    </source>
</evidence>
<comment type="subcellular location">
    <subcellularLocation>
        <location evidence="1">Cell membrane</location>
        <topology evidence="1">Multi-pass membrane protein</topology>
    </subcellularLocation>
</comment>
<feature type="binding site" evidence="10">
    <location>
        <position position="419"/>
    </location>
    <ligand>
        <name>substrate</name>
    </ligand>
</feature>
<dbReference type="RefSeq" id="WP_035353737.1">
    <property type="nucleotide sequence ID" value="NZ_JAAIWK010000009.1"/>
</dbReference>
<evidence type="ECO:0000259" key="14">
    <source>
        <dbReference type="Pfam" id="PF00884"/>
    </source>
</evidence>
<dbReference type="Proteomes" id="UP000030588">
    <property type="component" value="Unassembled WGS sequence"/>
</dbReference>
<sequence length="664" mass="76305">MKVSLSKIKSLLNKKYSLYFLVVLLFWIKTYAVYLAEFNLDIQNGMQRFLLIINPVSSAIFFFAIALFFKGRARSIAFVVINLILSILLYANVCYHRFFNDFITLPVLTQTKNFGDLGGSTAALMKPYDVLYFLDSIILIALLVFKVIKVNYEKVNRRSLAGLFIAAIAFFVFNLGLAEADRPQLLTRTFDRNYIVKYLGMYNYTIYDAVQTTKSSAQRAMADSSDISDVENFVKSNYTEPNPQYFGKAKGMNVIYVSLESFQNFMINYKLDGKEVTPFLNSLVNDKNTIYFDNFYHQTGQGKTSDAEFMMENSLFPLPTGSVFTTKAQNTYQAAPSILGEKGYTTAVMHGNYKTFWNRDEMYKSFGYDRFFDAKYFDMSDENTINYGMKDKPWYKESMKYLTKLPQPFYAKYISLSNHFPFVLDDKDIDFPKGDFGDTTVNNYFQTAHYMDEALEQFFTYLKQSGLYDHTVIVLYGDHYGISENHNKAMAKVLGVKEITPYLNSQLQKVPLFIHIPGVKGGVNHTYGGEVDVEPTVMHLLGVDTKNYIQFGSDLLSKQHRQIVPFRNGDFVTNKYTSVSGVLYDNKTGQRVDTKLGKKDNSFVKQELSLSDKVVYDDLLRFYTPKGFKPINRNDFDYTKDQTNMSDLPRTKNESKTTSTDSKK</sequence>
<comment type="pathway">
    <text evidence="2">Cell wall biogenesis; lipoteichoic acid biosynthesis.</text>
</comment>